<evidence type="ECO:0000256" key="1">
    <source>
        <dbReference type="SAM" id="MobiDB-lite"/>
    </source>
</evidence>
<feature type="signal peptide" evidence="2">
    <location>
        <begin position="1"/>
        <end position="19"/>
    </location>
</feature>
<feature type="compositionally biased region" description="Basic and acidic residues" evidence="1">
    <location>
        <begin position="522"/>
        <end position="559"/>
    </location>
</feature>
<feature type="compositionally biased region" description="Basic and acidic residues" evidence="1">
    <location>
        <begin position="258"/>
        <end position="279"/>
    </location>
</feature>
<sequence>MKKWLLLSCVTFGMAVSLAQQEVVVKAVTTTEASCPTNGIVHLKVNQILNSKNADGTDSVEIKSLPVIDWDLNKGTRYLPDVIRGYTVQPGPVDIKCAEFDELNVNYFGKPAKVTVRFEDVNDRELKDELHLNDGTVGGFFNIGELTDVAIPGFELKVRDRLRGKIGEYGKTVFLKYAKAPQSVAVGNEAKTEVNTPSKVSEPLNSKVATDAVSTTVESKKVEIKRIGNLSTTDVGLVDQGKKAVGADKESAANTPDKLIREEGTKNLGDSSKKKEEVYAKTNQIEKSVPGTPATNNEKRNSTSTEGTSQSKPGESQANIKDNLKSDNSNQSVPNPSATQVTTSKDSSSKRDDGKATADLNNKQNNPLTAKPTKRESSLTARTQTIHLIGVDNHSHQLFNKTATVSNNELQNMLNDNIEFYGYSWQHTNYDERTNTFTLHYLPKKVTFKVVNIDENGKEISSRAITADFATDLTVSPTTIDGYGALDQEKTIKVDNLLPEVIQFHYQKDRSDGARFDKSVVTTAKKDSEEPNSAKKFDSSKASQDSDTKTHSLADKEPQSKLPQTGEATVGKSAIIGWLLLIGLAGQKILKRARQL</sequence>
<evidence type="ECO:0000313" key="3">
    <source>
        <dbReference type="EMBL" id="GEP71626.1"/>
    </source>
</evidence>
<feature type="compositionally biased region" description="Polar residues" evidence="1">
    <location>
        <begin position="359"/>
        <end position="368"/>
    </location>
</feature>
<dbReference type="AlphaFoldDB" id="A0A512PK97"/>
<protein>
    <recommendedName>
        <fullName evidence="5">Gram-positive cocci surface proteins LPxTG domain-containing protein</fullName>
    </recommendedName>
</protein>
<accession>A0A512PK97</accession>
<gene>
    <name evidence="3" type="ORF">LRA02_04940</name>
</gene>
<feature type="region of interest" description="Disordered" evidence="1">
    <location>
        <begin position="242"/>
        <end position="379"/>
    </location>
</feature>
<feature type="chain" id="PRO_5039598721" description="Gram-positive cocci surface proteins LPxTG domain-containing protein" evidence="2">
    <location>
        <begin position="20"/>
        <end position="596"/>
    </location>
</feature>
<keyword evidence="2" id="KW-0732">Signal</keyword>
<feature type="compositionally biased region" description="Polar residues" evidence="1">
    <location>
        <begin position="302"/>
        <end position="343"/>
    </location>
</feature>
<evidence type="ECO:0008006" key="5">
    <source>
        <dbReference type="Google" id="ProtNLM"/>
    </source>
</evidence>
<name>A0A512PK97_9LACO</name>
<dbReference type="Proteomes" id="UP000321569">
    <property type="component" value="Unassembled WGS sequence"/>
</dbReference>
<dbReference type="OrthoDB" id="2329624at2"/>
<evidence type="ECO:0000313" key="4">
    <source>
        <dbReference type="Proteomes" id="UP000321569"/>
    </source>
</evidence>
<feature type="compositionally biased region" description="Basic and acidic residues" evidence="1">
    <location>
        <begin position="242"/>
        <end position="251"/>
    </location>
</feature>
<comment type="caution">
    <text evidence="3">The sequence shown here is derived from an EMBL/GenBank/DDBJ whole genome shotgun (WGS) entry which is preliminary data.</text>
</comment>
<dbReference type="EMBL" id="BKAM01000002">
    <property type="protein sequence ID" value="GEP71626.1"/>
    <property type="molecule type" value="Genomic_DNA"/>
</dbReference>
<feature type="region of interest" description="Disordered" evidence="1">
    <location>
        <begin position="522"/>
        <end position="567"/>
    </location>
</feature>
<dbReference type="RefSeq" id="WP_056981095.1">
    <property type="nucleotide sequence ID" value="NZ_BKAM01000002.1"/>
</dbReference>
<organism evidence="3 4">
    <name type="scientific">Lentilactobacillus rapi</name>
    <dbReference type="NCBI Taxonomy" id="481723"/>
    <lineage>
        <taxon>Bacteria</taxon>
        <taxon>Bacillati</taxon>
        <taxon>Bacillota</taxon>
        <taxon>Bacilli</taxon>
        <taxon>Lactobacillales</taxon>
        <taxon>Lactobacillaceae</taxon>
        <taxon>Lentilactobacillus</taxon>
    </lineage>
</organism>
<reference evidence="3 4" key="1">
    <citation type="submission" date="2019-07" db="EMBL/GenBank/DDBJ databases">
        <title>Whole genome shotgun sequence of Lactobacillus rapi NBRC 109618.</title>
        <authorList>
            <person name="Hosoyama A."/>
            <person name="Uohara A."/>
            <person name="Ohji S."/>
            <person name="Ichikawa N."/>
        </authorList>
    </citation>
    <scope>NUCLEOTIDE SEQUENCE [LARGE SCALE GENOMIC DNA]</scope>
    <source>
        <strain evidence="3 4">NBRC 109618</strain>
    </source>
</reference>
<proteinExistence type="predicted"/>
<feature type="compositionally biased region" description="Basic and acidic residues" evidence="1">
    <location>
        <begin position="347"/>
        <end position="356"/>
    </location>
</feature>
<evidence type="ECO:0000256" key="2">
    <source>
        <dbReference type="SAM" id="SignalP"/>
    </source>
</evidence>
<dbReference type="STRING" id="1423795.FD12_GL002211"/>